<dbReference type="HOGENOM" id="CLU_2567826_0_0_9"/>
<proteinExistence type="predicted"/>
<evidence type="ECO:0000313" key="1">
    <source>
        <dbReference type="EMBL" id="EEG31345.1"/>
    </source>
</evidence>
<name>C0EB05_9FIRM</name>
<dbReference type="GO" id="GO:0003677">
    <property type="term" value="F:DNA binding"/>
    <property type="evidence" value="ECO:0007669"/>
    <property type="project" value="InterPro"/>
</dbReference>
<evidence type="ECO:0008006" key="3">
    <source>
        <dbReference type="Google" id="ProtNLM"/>
    </source>
</evidence>
<comment type="caution">
    <text evidence="1">The sequence shown here is derived from an EMBL/GenBank/DDBJ whole genome shotgun (WGS) entry which is preliminary data.</text>
</comment>
<dbReference type="AlphaFoldDB" id="C0EB05"/>
<dbReference type="SUPFAM" id="SSF47413">
    <property type="entry name" value="lambda repressor-like DNA-binding domains"/>
    <property type="match status" value="1"/>
</dbReference>
<accession>C0EB05</accession>
<protein>
    <recommendedName>
        <fullName evidence="3">HTH cro/C1-type domain-containing protein</fullName>
    </recommendedName>
</protein>
<evidence type="ECO:0000313" key="2">
    <source>
        <dbReference type="Proteomes" id="UP000003340"/>
    </source>
</evidence>
<sequence length="81" mass="9404">MQEKHKEEFRLFGYNLKTHRIQCNLTIRQLSAITGIPKRLLRRAEQGVITEQFNSVHLHYLALALHTTPSTLLPIKIEPNS</sequence>
<reference evidence="1 2" key="1">
    <citation type="submission" date="2009-01" db="EMBL/GenBank/DDBJ databases">
        <authorList>
            <person name="Fulton L."/>
            <person name="Clifton S."/>
            <person name="Fulton B."/>
            <person name="Xu J."/>
            <person name="Minx P."/>
            <person name="Pepin K.H."/>
            <person name="Johnson M."/>
            <person name="Bhonagiri V."/>
            <person name="Nash W.E."/>
            <person name="Mardis E.R."/>
            <person name="Wilson R.K."/>
        </authorList>
    </citation>
    <scope>NUCLEOTIDE SEQUENCE [LARGE SCALE GENOMIC DNA]</scope>
    <source>
        <strain evidence="1 2">DSM 5476</strain>
    </source>
</reference>
<dbReference type="Gene3D" id="1.10.260.40">
    <property type="entry name" value="lambda repressor-like DNA-binding domains"/>
    <property type="match status" value="1"/>
</dbReference>
<dbReference type="CDD" id="cd00093">
    <property type="entry name" value="HTH_XRE"/>
    <property type="match status" value="1"/>
</dbReference>
<reference evidence="1 2" key="2">
    <citation type="submission" date="2009-02" db="EMBL/GenBank/DDBJ databases">
        <title>Draft genome sequence of Clostridium methylpentosum (DSM 5476).</title>
        <authorList>
            <person name="Sudarsanam P."/>
            <person name="Ley R."/>
            <person name="Guruge J."/>
            <person name="Turnbaugh P.J."/>
            <person name="Mahowald M."/>
            <person name="Liep D."/>
            <person name="Gordon J."/>
        </authorList>
    </citation>
    <scope>NUCLEOTIDE SEQUENCE [LARGE SCALE GENOMIC DNA]</scope>
    <source>
        <strain evidence="1 2">DSM 5476</strain>
    </source>
</reference>
<dbReference type="InterPro" id="IPR001387">
    <property type="entry name" value="Cro/C1-type_HTH"/>
</dbReference>
<dbReference type="Proteomes" id="UP000003340">
    <property type="component" value="Unassembled WGS sequence"/>
</dbReference>
<organism evidence="1 2">
    <name type="scientific">[Clostridium] methylpentosum DSM 5476</name>
    <dbReference type="NCBI Taxonomy" id="537013"/>
    <lineage>
        <taxon>Bacteria</taxon>
        <taxon>Bacillati</taxon>
        <taxon>Bacillota</taxon>
        <taxon>Clostridia</taxon>
        <taxon>Eubacteriales</taxon>
        <taxon>Oscillospiraceae</taxon>
        <taxon>Oscillospiraceae incertae sedis</taxon>
    </lineage>
</organism>
<dbReference type="InterPro" id="IPR010982">
    <property type="entry name" value="Lambda_DNA-bd_dom_sf"/>
</dbReference>
<dbReference type="EMBL" id="ACEC01000038">
    <property type="protein sequence ID" value="EEG31345.1"/>
    <property type="molecule type" value="Genomic_DNA"/>
</dbReference>
<keyword evidence="2" id="KW-1185">Reference proteome</keyword>
<gene>
    <name evidence="1" type="ORF">CLOSTMETH_01022</name>
</gene>